<comment type="similarity">
    <text evidence="2">Belongs to the EAF7 family.</text>
</comment>
<evidence type="ECO:0000256" key="7">
    <source>
        <dbReference type="SAM" id="MobiDB-lite"/>
    </source>
</evidence>
<name>A0AAV5UC86_9BILA</name>
<dbReference type="GO" id="GO:0005634">
    <property type="term" value="C:nucleus"/>
    <property type="evidence" value="ECO:0007669"/>
    <property type="project" value="UniProtKB-SubCell"/>
</dbReference>
<dbReference type="Pfam" id="PF07904">
    <property type="entry name" value="Eaf7"/>
    <property type="match status" value="1"/>
</dbReference>
<organism evidence="8 9">
    <name type="scientific">Pristionchus entomophagus</name>
    <dbReference type="NCBI Taxonomy" id="358040"/>
    <lineage>
        <taxon>Eukaryota</taxon>
        <taxon>Metazoa</taxon>
        <taxon>Ecdysozoa</taxon>
        <taxon>Nematoda</taxon>
        <taxon>Chromadorea</taxon>
        <taxon>Rhabditida</taxon>
        <taxon>Rhabditina</taxon>
        <taxon>Diplogasteromorpha</taxon>
        <taxon>Diplogasteroidea</taxon>
        <taxon>Neodiplogasteridae</taxon>
        <taxon>Pristionchus</taxon>
    </lineage>
</organism>
<dbReference type="PANTHER" id="PTHR13581">
    <property type="entry name" value="MRG-BINDING PROTEIN"/>
    <property type="match status" value="1"/>
</dbReference>
<keyword evidence="5" id="KW-0804">Transcription</keyword>
<keyword evidence="6" id="KW-0539">Nucleus</keyword>
<evidence type="ECO:0000256" key="4">
    <source>
        <dbReference type="ARBA" id="ARBA00023015"/>
    </source>
</evidence>
<comment type="subcellular location">
    <subcellularLocation>
        <location evidence="1">Nucleus</location>
    </subcellularLocation>
</comment>
<evidence type="ECO:0000256" key="1">
    <source>
        <dbReference type="ARBA" id="ARBA00004123"/>
    </source>
</evidence>
<gene>
    <name evidence="8" type="ORF">PENTCL1PPCAC_26192</name>
</gene>
<proteinExistence type="inferred from homology"/>
<evidence type="ECO:0000256" key="6">
    <source>
        <dbReference type="ARBA" id="ARBA00023242"/>
    </source>
</evidence>
<feature type="region of interest" description="Disordered" evidence="7">
    <location>
        <begin position="174"/>
        <end position="203"/>
    </location>
</feature>
<evidence type="ECO:0000256" key="3">
    <source>
        <dbReference type="ARBA" id="ARBA00022853"/>
    </source>
</evidence>
<dbReference type="EMBL" id="BTSX01000006">
    <property type="protein sequence ID" value="GMT04018.1"/>
    <property type="molecule type" value="Genomic_DNA"/>
</dbReference>
<evidence type="ECO:0000313" key="8">
    <source>
        <dbReference type="EMBL" id="GMT04018.1"/>
    </source>
</evidence>
<protein>
    <submittedName>
        <fullName evidence="8">Uncharacterized protein</fullName>
    </submittedName>
</protein>
<keyword evidence="4" id="KW-0805">Transcription regulation</keyword>
<dbReference type="GO" id="GO:0035267">
    <property type="term" value="C:NuA4 histone acetyltransferase complex"/>
    <property type="evidence" value="ECO:0007669"/>
    <property type="project" value="TreeGrafter"/>
</dbReference>
<evidence type="ECO:0000313" key="9">
    <source>
        <dbReference type="Proteomes" id="UP001432027"/>
    </source>
</evidence>
<dbReference type="GO" id="GO:0006357">
    <property type="term" value="P:regulation of transcription by RNA polymerase II"/>
    <property type="evidence" value="ECO:0007669"/>
    <property type="project" value="TreeGrafter"/>
</dbReference>
<dbReference type="GO" id="GO:0006325">
    <property type="term" value="P:chromatin organization"/>
    <property type="evidence" value="ECO:0007669"/>
    <property type="project" value="UniProtKB-KW"/>
</dbReference>
<keyword evidence="9" id="KW-1185">Reference proteome</keyword>
<evidence type="ECO:0000256" key="5">
    <source>
        <dbReference type="ARBA" id="ARBA00023163"/>
    </source>
</evidence>
<reference evidence="8" key="1">
    <citation type="submission" date="2023-10" db="EMBL/GenBank/DDBJ databases">
        <title>Genome assembly of Pristionchus species.</title>
        <authorList>
            <person name="Yoshida K."/>
            <person name="Sommer R.J."/>
        </authorList>
    </citation>
    <scope>NUCLEOTIDE SEQUENCE</scope>
    <source>
        <strain evidence="8">RS0144</strain>
    </source>
</reference>
<dbReference type="Proteomes" id="UP001432027">
    <property type="component" value="Unassembled WGS sequence"/>
</dbReference>
<dbReference type="InterPro" id="IPR012423">
    <property type="entry name" value="Eaf7/MRGBP"/>
</dbReference>
<feature type="compositionally biased region" description="Polar residues" evidence="7">
    <location>
        <begin position="174"/>
        <end position="184"/>
    </location>
</feature>
<sequence length="233" mass="26670">MLNMQLLTKKSGEEILRLLFDVDLKKASSSRGLGIVNENAPNEWNDISELRLFSKVVYFKPAGVNRNFNLGQLANYMNNIYEDEEHTDFEVFLTPEDFKLYQKRRDLTNKADIIIFKPVYKIRPTPEMIMAKLGEMYNMETVENHEYLPDCFLEQKDFEFFMDLFQKGKTCSVSSKDANKSMSTPVPPKGAKREIPSRSGSPSLATIAINLAAKKRKAFAMDNSRDSSPASKR</sequence>
<evidence type="ECO:0000256" key="2">
    <source>
        <dbReference type="ARBA" id="ARBA00007117"/>
    </source>
</evidence>
<dbReference type="PANTHER" id="PTHR13581:SF5">
    <property type="entry name" value="MRG_MORF4L-BINDING PROTEIN"/>
    <property type="match status" value="1"/>
</dbReference>
<dbReference type="AlphaFoldDB" id="A0AAV5UC86"/>
<accession>A0AAV5UC86</accession>
<keyword evidence="3" id="KW-0156">Chromatin regulator</keyword>
<comment type="caution">
    <text evidence="8">The sequence shown here is derived from an EMBL/GenBank/DDBJ whole genome shotgun (WGS) entry which is preliminary data.</text>
</comment>